<dbReference type="InterPro" id="IPR036640">
    <property type="entry name" value="ABC1_TM_sf"/>
</dbReference>
<dbReference type="InterPro" id="IPR017871">
    <property type="entry name" value="ABC_transporter-like_CS"/>
</dbReference>
<dbReference type="Pfam" id="PF00005">
    <property type="entry name" value="ABC_tran"/>
    <property type="match status" value="1"/>
</dbReference>
<name>A0A9Q9J134_9XANT</name>
<feature type="domain" description="ABC transmembrane type-1" evidence="9">
    <location>
        <begin position="182"/>
        <end position="461"/>
    </location>
</feature>
<feature type="transmembrane region" description="Helical" evidence="7">
    <location>
        <begin position="289"/>
        <end position="311"/>
    </location>
</feature>
<dbReference type="PROSITE" id="PS50893">
    <property type="entry name" value="ABC_TRANSPORTER_2"/>
    <property type="match status" value="1"/>
</dbReference>
<dbReference type="InterPro" id="IPR039421">
    <property type="entry name" value="Type_1_exporter"/>
</dbReference>
<gene>
    <name evidence="11" type="ORF">M0D43_16825</name>
</gene>
<dbReference type="Gene3D" id="3.90.70.10">
    <property type="entry name" value="Cysteine proteinases"/>
    <property type="match status" value="1"/>
</dbReference>
<dbReference type="Gene3D" id="3.40.50.300">
    <property type="entry name" value="P-loop containing nucleotide triphosphate hydrolases"/>
    <property type="match status" value="1"/>
</dbReference>
<dbReference type="InterPro" id="IPR033838">
    <property type="entry name" value="CvaB_peptidase"/>
</dbReference>
<feature type="transmembrane region" description="Helical" evidence="7">
    <location>
        <begin position="174"/>
        <end position="195"/>
    </location>
</feature>
<evidence type="ECO:0000256" key="2">
    <source>
        <dbReference type="ARBA" id="ARBA00022692"/>
    </source>
</evidence>
<evidence type="ECO:0000313" key="12">
    <source>
        <dbReference type="Proteomes" id="UP001058381"/>
    </source>
</evidence>
<evidence type="ECO:0000259" key="9">
    <source>
        <dbReference type="PROSITE" id="PS50929"/>
    </source>
</evidence>
<evidence type="ECO:0000256" key="5">
    <source>
        <dbReference type="ARBA" id="ARBA00022989"/>
    </source>
</evidence>
<dbReference type="PROSITE" id="PS00211">
    <property type="entry name" value="ABC_TRANSPORTER_1"/>
    <property type="match status" value="1"/>
</dbReference>
<keyword evidence="3" id="KW-0547">Nucleotide-binding</keyword>
<evidence type="ECO:0000256" key="3">
    <source>
        <dbReference type="ARBA" id="ARBA00022741"/>
    </source>
</evidence>
<dbReference type="PROSITE" id="PS50929">
    <property type="entry name" value="ABC_TM1F"/>
    <property type="match status" value="1"/>
</dbReference>
<dbReference type="GO" id="GO:0005524">
    <property type="term" value="F:ATP binding"/>
    <property type="evidence" value="ECO:0007669"/>
    <property type="project" value="UniProtKB-KW"/>
</dbReference>
<dbReference type="InterPro" id="IPR027417">
    <property type="entry name" value="P-loop_NTPase"/>
</dbReference>
<dbReference type="Pfam" id="PF00664">
    <property type="entry name" value="ABC_membrane"/>
    <property type="match status" value="1"/>
</dbReference>
<dbReference type="SUPFAM" id="SSF90123">
    <property type="entry name" value="ABC transporter transmembrane region"/>
    <property type="match status" value="1"/>
</dbReference>
<dbReference type="InterPro" id="IPR011527">
    <property type="entry name" value="ABC1_TM_dom"/>
</dbReference>
<evidence type="ECO:0000259" key="8">
    <source>
        <dbReference type="PROSITE" id="PS50893"/>
    </source>
</evidence>
<dbReference type="GO" id="GO:0005886">
    <property type="term" value="C:plasma membrane"/>
    <property type="evidence" value="ECO:0007669"/>
    <property type="project" value="UniProtKB-SubCell"/>
</dbReference>
<organism evidence="11 12">
    <name type="scientific">Xanthomonas prunicola</name>
    <dbReference type="NCBI Taxonomy" id="2053930"/>
    <lineage>
        <taxon>Bacteria</taxon>
        <taxon>Pseudomonadati</taxon>
        <taxon>Pseudomonadota</taxon>
        <taxon>Gammaproteobacteria</taxon>
        <taxon>Lysobacterales</taxon>
        <taxon>Lysobacteraceae</taxon>
        <taxon>Xanthomonas</taxon>
    </lineage>
</organism>
<evidence type="ECO:0000256" key="4">
    <source>
        <dbReference type="ARBA" id="ARBA00022840"/>
    </source>
</evidence>
<dbReference type="InterPro" id="IPR003439">
    <property type="entry name" value="ABC_transporter-like_ATP-bd"/>
</dbReference>
<evidence type="ECO:0000313" key="11">
    <source>
        <dbReference type="EMBL" id="UXA64585.1"/>
    </source>
</evidence>
<feature type="transmembrane region" description="Helical" evidence="7">
    <location>
        <begin position="424"/>
        <end position="442"/>
    </location>
</feature>
<dbReference type="GO" id="GO:0034040">
    <property type="term" value="F:ATPase-coupled lipid transmembrane transporter activity"/>
    <property type="evidence" value="ECO:0007669"/>
    <property type="project" value="TreeGrafter"/>
</dbReference>
<keyword evidence="5 7" id="KW-1133">Transmembrane helix</keyword>
<feature type="transmembrane region" description="Helical" evidence="7">
    <location>
        <begin position="215"/>
        <end position="236"/>
    </location>
</feature>
<feature type="domain" description="Peptidase C39" evidence="10">
    <location>
        <begin position="29"/>
        <end position="148"/>
    </location>
</feature>
<comment type="subcellular location">
    <subcellularLocation>
        <location evidence="1">Cell membrane</location>
        <topology evidence="1">Multi-pass membrane protein</topology>
    </subcellularLocation>
</comment>
<evidence type="ECO:0000259" key="10">
    <source>
        <dbReference type="PROSITE" id="PS50990"/>
    </source>
</evidence>
<feature type="transmembrane region" description="Helical" evidence="7">
    <location>
        <begin position="317"/>
        <end position="336"/>
    </location>
</feature>
<dbReference type="GO" id="GO:0140359">
    <property type="term" value="F:ABC-type transporter activity"/>
    <property type="evidence" value="ECO:0007669"/>
    <property type="project" value="InterPro"/>
</dbReference>
<dbReference type="AlphaFoldDB" id="A0A9Q9J134"/>
<proteinExistence type="predicted"/>
<dbReference type="GO" id="GO:0016887">
    <property type="term" value="F:ATP hydrolysis activity"/>
    <property type="evidence" value="ECO:0007669"/>
    <property type="project" value="InterPro"/>
</dbReference>
<sequence>MKGAGKPNVKERIISSQSSVGPRLEPVLQSEAAECGLACLTMIARHHGHEVDLNSLRRRYGSSLKGTSLAQLIATGRNLGFDARALRAEMDYIPRLEMPCVLHWDLNHFVVLERVDRRGARILDPANGARILPLQEVGRHFTGVALELTPSANFEPIKDVEHVRLRTLTGRVRGLGKVFLQILGLSIGIETLSLLLPFQMQWVVDRALISADRNFLLIICSAFLVVVLAQSGLIFVRGWVISWVGAALSAKWTTNLFSHLMRLPLDFFERRHIGDMVSRFTSLNQIQQTLTGSFVEALLDGIVGFLALLVLMSYDMYLTLVVVAGAGLYAVLRLIMYKYLWRNNEEQLIYGARQQSELMESVRGVQAIKLANRQADRVLRLTNLTQETVLRSMRSQRIGLAFTAINQGVFGIQRVAIITIGAHMVLKGGFTAGMLIAFLAFADQLTHKVGGVIDKVIDLRMLRLHMQRIGDIALAPPEQEGFASFHDLSEEPSVVIRNLGFRYSDSEPWIFRNLDLKIKAGESLAITGPSGCGKSTLAKIILGLLKPTQGSVEIDGVNIERIGMTRYRDEVIAAVMQEDQLFGGSIAENIAFGDMNASMERIIDAAIMAEIHSDVVAMPMGYESLVGDMGSSLSGGQKQRVIFARAMYRKPRILLLDEATSHLDVDREGKINIAVGRMKATRIIIAHRKETIESADRIFDMGESFRNSSQVA</sequence>
<dbReference type="Proteomes" id="UP001058381">
    <property type="component" value="Chromosome"/>
</dbReference>
<dbReference type="Pfam" id="PF03412">
    <property type="entry name" value="Peptidase_C39"/>
    <property type="match status" value="1"/>
</dbReference>
<dbReference type="GeneID" id="75153052"/>
<evidence type="ECO:0000256" key="7">
    <source>
        <dbReference type="SAM" id="Phobius"/>
    </source>
</evidence>
<dbReference type="GO" id="GO:0008234">
    <property type="term" value="F:cysteine-type peptidase activity"/>
    <property type="evidence" value="ECO:0007669"/>
    <property type="project" value="InterPro"/>
</dbReference>
<dbReference type="SMART" id="SM00382">
    <property type="entry name" value="AAA"/>
    <property type="match status" value="1"/>
</dbReference>
<keyword evidence="4" id="KW-0067">ATP-binding</keyword>
<dbReference type="PANTHER" id="PTHR24221">
    <property type="entry name" value="ATP-BINDING CASSETTE SUB-FAMILY B"/>
    <property type="match status" value="1"/>
</dbReference>
<reference evidence="11" key="1">
    <citation type="submission" date="2022-04" db="EMBL/GenBank/DDBJ databases">
        <title>Xanthomonas prunicola pv. tritici, a pathogen causing a previously unreported foliar disease of wheat.</title>
        <authorList>
            <person name="Clavijo F."/>
            <person name="Curland R.D."/>
            <person name="Dill-Macky R."/>
            <person name="Pereyra S."/>
            <person name="Roman-Reyna V."/>
            <person name="Siri M.I."/>
        </authorList>
    </citation>
    <scope>NUCLEOTIDE SEQUENCE</scope>
    <source>
        <strain evidence="11">CIX249</strain>
    </source>
</reference>
<keyword evidence="6 7" id="KW-0472">Membrane</keyword>
<dbReference type="Gene3D" id="1.20.1560.10">
    <property type="entry name" value="ABC transporter type 1, transmembrane domain"/>
    <property type="match status" value="1"/>
</dbReference>
<keyword evidence="2 7" id="KW-0812">Transmembrane</keyword>
<accession>A0A9Q9J134</accession>
<dbReference type="EMBL" id="CP096142">
    <property type="protein sequence ID" value="UXA64585.1"/>
    <property type="molecule type" value="Genomic_DNA"/>
</dbReference>
<evidence type="ECO:0000256" key="1">
    <source>
        <dbReference type="ARBA" id="ARBA00004651"/>
    </source>
</evidence>
<dbReference type="GO" id="GO:0006508">
    <property type="term" value="P:proteolysis"/>
    <property type="evidence" value="ECO:0007669"/>
    <property type="project" value="InterPro"/>
</dbReference>
<evidence type="ECO:0000256" key="6">
    <source>
        <dbReference type="ARBA" id="ARBA00023136"/>
    </source>
</evidence>
<dbReference type="PANTHER" id="PTHR24221:SF606">
    <property type="entry name" value="COLICIN V SECRETION-PROCESSING ATP-BINDING PROTEIN"/>
    <property type="match status" value="1"/>
</dbReference>
<dbReference type="InterPro" id="IPR005074">
    <property type="entry name" value="Peptidase_C39"/>
</dbReference>
<dbReference type="PROSITE" id="PS50990">
    <property type="entry name" value="PEPTIDASE_C39"/>
    <property type="match status" value="1"/>
</dbReference>
<dbReference type="InterPro" id="IPR003593">
    <property type="entry name" value="AAA+_ATPase"/>
</dbReference>
<protein>
    <submittedName>
        <fullName evidence="11">Peptidase domain-containing ABC transporter</fullName>
    </submittedName>
</protein>
<dbReference type="CDD" id="cd18567">
    <property type="entry name" value="ABC_6TM_CvaB_RaxB_like"/>
    <property type="match status" value="1"/>
</dbReference>
<dbReference type="RefSeq" id="WP_260807390.1">
    <property type="nucleotide sequence ID" value="NZ_CP096138.1"/>
</dbReference>
<dbReference type="SUPFAM" id="SSF52540">
    <property type="entry name" value="P-loop containing nucleoside triphosphate hydrolases"/>
    <property type="match status" value="1"/>
</dbReference>
<dbReference type="CDD" id="cd02419">
    <property type="entry name" value="Peptidase_C39C"/>
    <property type="match status" value="1"/>
</dbReference>
<feature type="domain" description="ABC transporter" evidence="8">
    <location>
        <begin position="494"/>
        <end position="711"/>
    </location>
</feature>